<dbReference type="Proteomes" id="UP000515922">
    <property type="component" value="Segment"/>
</dbReference>
<dbReference type="EMBL" id="MT711976">
    <property type="protein sequence ID" value="QMP84311.1"/>
    <property type="molecule type" value="Genomic_DNA"/>
</dbReference>
<gene>
    <name evidence="1" type="ORF">HUN41_00218</name>
</gene>
<evidence type="ECO:0000313" key="1">
    <source>
        <dbReference type="EMBL" id="QMP84311.1"/>
    </source>
</evidence>
<evidence type="ECO:0000313" key="2">
    <source>
        <dbReference type="Proteomes" id="UP000515922"/>
    </source>
</evidence>
<sequence length="61" mass="7009">MIEGLEEGMRLIHHEILKLRMIMIGEEWDDNSTGYSDGLDRAFELLENMAKNLRNDAASQS</sequence>
<organism evidence="1 2">
    <name type="scientific">Streptomyces phage Coruscant</name>
    <dbReference type="NCBI Taxonomy" id="2739834"/>
    <lineage>
        <taxon>Viruses</taxon>
        <taxon>Duplodnaviria</taxon>
        <taxon>Heunggongvirae</taxon>
        <taxon>Uroviricota</taxon>
        <taxon>Caudoviricetes</taxon>
        <taxon>Stanwilliamsviridae</taxon>
        <taxon>Boydwoodruffvirinae</taxon>
        <taxon>Coruscantvirus</taxon>
        <taxon>Coruscantvirus coruscant</taxon>
    </lineage>
</organism>
<accession>A0A7G4AWC1</accession>
<name>A0A7G4AWC1_9CAUD</name>
<keyword evidence="2" id="KW-1185">Reference proteome</keyword>
<protein>
    <submittedName>
        <fullName evidence="1">Uncharacterized protein</fullName>
    </submittedName>
</protein>
<reference evidence="1 2" key="1">
    <citation type="submission" date="2020-07" db="EMBL/GenBank/DDBJ databases">
        <title>Streptomyces phage Genome sequencing and assembly.</title>
        <authorList>
            <person name="Sharma V."/>
            <person name="Hardy A."/>
            <person name="Frunzke J."/>
        </authorList>
    </citation>
    <scope>NUCLEOTIDE SEQUENCE [LARGE SCALE GENOMIC DNA]</scope>
</reference>
<proteinExistence type="predicted"/>